<dbReference type="PROSITE" id="PS51144">
    <property type="entry name" value="ALPHA_CA_2"/>
    <property type="match status" value="1"/>
</dbReference>
<dbReference type="AlphaFoldDB" id="U7QLV6"/>
<evidence type="ECO:0000256" key="4">
    <source>
        <dbReference type="ARBA" id="ARBA00022833"/>
    </source>
</evidence>
<keyword evidence="5" id="KW-0456">Lyase</keyword>
<dbReference type="InterPro" id="IPR011049">
    <property type="entry name" value="Serralysin-like_metalloprot_C"/>
</dbReference>
<dbReference type="InterPro" id="IPR041891">
    <property type="entry name" value="Alpha_CA_prokaryot-like"/>
</dbReference>
<dbReference type="InterPro" id="IPR001148">
    <property type="entry name" value="CA_dom"/>
</dbReference>
<name>U7QLV6_9CYAN</name>
<dbReference type="PANTHER" id="PTHR18952">
    <property type="entry name" value="CARBONIC ANHYDRASE"/>
    <property type="match status" value="1"/>
</dbReference>
<dbReference type="RefSeq" id="WP_023066395.1">
    <property type="nucleotide sequence ID" value="NZ_AUZM01000022.1"/>
</dbReference>
<evidence type="ECO:0000256" key="5">
    <source>
        <dbReference type="ARBA" id="ARBA00023239"/>
    </source>
</evidence>
<comment type="similarity">
    <text evidence="1">Belongs to the alpha-carbonic anhydrase family.</text>
</comment>
<dbReference type="PATRIC" id="fig|1348334.3.peg.2590"/>
<protein>
    <recommendedName>
        <fullName evidence="2">carbonic anhydrase</fullName>
        <ecNumber evidence="2">4.2.1.1</ecNumber>
    </recommendedName>
</protein>
<dbReference type="GO" id="GO:0005576">
    <property type="term" value="C:extracellular region"/>
    <property type="evidence" value="ECO:0007669"/>
    <property type="project" value="UniProtKB-SubCell"/>
</dbReference>
<proteinExistence type="inferred from homology"/>
<accession>U7QLV6</accession>
<dbReference type="Gene3D" id="3.10.200.10">
    <property type="entry name" value="Alpha carbonic anhydrase"/>
    <property type="match status" value="1"/>
</dbReference>
<dbReference type="SUPFAM" id="SSF51069">
    <property type="entry name" value="Carbonic anhydrase"/>
    <property type="match status" value="1"/>
</dbReference>
<dbReference type="InterPro" id="IPR013783">
    <property type="entry name" value="Ig-like_fold"/>
</dbReference>
<dbReference type="PRINTS" id="PR00313">
    <property type="entry name" value="CABNDNGRPT"/>
</dbReference>
<keyword evidence="4" id="KW-0862">Zinc</keyword>
<feature type="domain" description="Alpha-carbonic anhydrase" evidence="7">
    <location>
        <begin position="50"/>
        <end position="302"/>
    </location>
</feature>
<evidence type="ECO:0000259" key="7">
    <source>
        <dbReference type="PROSITE" id="PS51144"/>
    </source>
</evidence>
<dbReference type="InterPro" id="IPR023561">
    <property type="entry name" value="Carbonic_anhydrase_a-class"/>
</dbReference>
<dbReference type="PANTHER" id="PTHR18952:SF265">
    <property type="entry name" value="CARBONIC ANHYDRASE"/>
    <property type="match status" value="1"/>
</dbReference>
<evidence type="ECO:0000256" key="6">
    <source>
        <dbReference type="ARBA" id="ARBA00048348"/>
    </source>
</evidence>
<dbReference type="InterPro" id="IPR041033">
    <property type="entry name" value="SpaA_PFL_dom_1"/>
</dbReference>
<keyword evidence="3" id="KW-0479">Metal-binding</keyword>
<dbReference type="EMBL" id="AUZM01000022">
    <property type="protein sequence ID" value="ERT07381.1"/>
    <property type="molecule type" value="Genomic_DNA"/>
</dbReference>
<dbReference type="Pfam" id="PF00353">
    <property type="entry name" value="HemolysinCabind"/>
    <property type="match status" value="1"/>
</dbReference>
<evidence type="ECO:0000256" key="1">
    <source>
        <dbReference type="ARBA" id="ARBA00010718"/>
    </source>
</evidence>
<dbReference type="Pfam" id="PF00194">
    <property type="entry name" value="Carb_anhydrase"/>
    <property type="match status" value="1"/>
</dbReference>
<comment type="catalytic activity">
    <reaction evidence="6">
        <text>hydrogencarbonate + H(+) = CO2 + H2O</text>
        <dbReference type="Rhea" id="RHEA:10748"/>
        <dbReference type="ChEBI" id="CHEBI:15377"/>
        <dbReference type="ChEBI" id="CHEBI:15378"/>
        <dbReference type="ChEBI" id="CHEBI:16526"/>
        <dbReference type="ChEBI" id="CHEBI:17544"/>
        <dbReference type="EC" id="4.2.1.1"/>
    </reaction>
</comment>
<sequence>MVASITGTIFSDLNSDGVQDSQEAGLNGVQIQLLDSSGNIVATDTTDTSGGYEFSNLAPDSYIVRQVGQPSFVQTSPTFATETIEIEPDVTDDFQSGVNIVNIAPTDFNEIVKTSYDGQGAIEIENKGTSFEVVYGAGNNNFVSLNGEQFELVNIHFHAESEHAVNGELSDLEMHIVHSNETGGLTVLGVLIEEGEFNPTLAPLFDTVNSQLATNGQLPDSVEFSQSLEITELLPDKSGWFYNGSLTTPPFSENVNWFVFEEPIEVSSEQIEIYQDFLASANVESNNRDLQPVNGRQFNEVNYQIQITGDESITDLNFGKTPVYQIFGTLSNDTISGSEYFDLIFAGRGEDELFGLEGNDTMHGGQGDDLLNGGLGNDVLFGDLGDDIFVLATGEGADTIADFNNGNDLIGLSGGLTFSDLSFAGNSILVDSTKEILATLTGVDTTTLTSSNFVSV</sequence>
<evidence type="ECO:0000256" key="3">
    <source>
        <dbReference type="ARBA" id="ARBA00022723"/>
    </source>
</evidence>
<dbReference type="GO" id="GO:0005509">
    <property type="term" value="F:calcium ion binding"/>
    <property type="evidence" value="ECO:0007669"/>
    <property type="project" value="InterPro"/>
</dbReference>
<dbReference type="SUPFAM" id="SSF117074">
    <property type="entry name" value="Hypothetical protein PA1324"/>
    <property type="match status" value="1"/>
</dbReference>
<dbReference type="Gene3D" id="2.150.10.10">
    <property type="entry name" value="Serralysin-like metalloprotease, C-terminal"/>
    <property type="match status" value="1"/>
</dbReference>
<dbReference type="SMART" id="SM01057">
    <property type="entry name" value="Carb_anhydrase"/>
    <property type="match status" value="1"/>
</dbReference>
<dbReference type="GO" id="GO:0008270">
    <property type="term" value="F:zinc ion binding"/>
    <property type="evidence" value="ECO:0007669"/>
    <property type="project" value="InterPro"/>
</dbReference>
<reference evidence="8 9" key="1">
    <citation type="journal article" date="2013" name="Front. Microbiol.">
        <title>Comparative genomic analyses of the cyanobacterium, Lyngbya aestuarii BL J, a powerful hydrogen producer.</title>
        <authorList>
            <person name="Kothari A."/>
            <person name="Vaughn M."/>
            <person name="Garcia-Pichel F."/>
        </authorList>
    </citation>
    <scope>NUCLEOTIDE SEQUENCE [LARGE SCALE GENOMIC DNA]</scope>
    <source>
        <strain evidence="8 9">BL J</strain>
    </source>
</reference>
<comment type="caution">
    <text evidence="8">The sequence shown here is derived from an EMBL/GenBank/DDBJ whole genome shotgun (WGS) entry which is preliminary data.</text>
</comment>
<dbReference type="Gene3D" id="2.60.40.10">
    <property type="entry name" value="Immunoglobulins"/>
    <property type="match status" value="1"/>
</dbReference>
<dbReference type="GO" id="GO:0004089">
    <property type="term" value="F:carbonate dehydratase activity"/>
    <property type="evidence" value="ECO:0007669"/>
    <property type="project" value="UniProtKB-EC"/>
</dbReference>
<dbReference type="InterPro" id="IPR001343">
    <property type="entry name" value="Hemolysn_Ca-bd"/>
</dbReference>
<gene>
    <name evidence="8" type="ORF">M595_2675</name>
</gene>
<evidence type="ECO:0000313" key="8">
    <source>
        <dbReference type="EMBL" id="ERT07381.1"/>
    </source>
</evidence>
<dbReference type="Pfam" id="PF17802">
    <property type="entry name" value="SpaA"/>
    <property type="match status" value="1"/>
</dbReference>
<dbReference type="EC" id="4.2.1.1" evidence="2"/>
<dbReference type="Proteomes" id="UP000017127">
    <property type="component" value="Unassembled WGS sequence"/>
</dbReference>
<keyword evidence="9" id="KW-1185">Reference proteome</keyword>
<dbReference type="CDD" id="cd03124">
    <property type="entry name" value="alpha_CA_prokaryotic_like"/>
    <property type="match status" value="1"/>
</dbReference>
<evidence type="ECO:0000313" key="9">
    <source>
        <dbReference type="Proteomes" id="UP000017127"/>
    </source>
</evidence>
<dbReference type="SUPFAM" id="SSF51120">
    <property type="entry name" value="beta-Roll"/>
    <property type="match status" value="1"/>
</dbReference>
<evidence type="ECO:0000256" key="2">
    <source>
        <dbReference type="ARBA" id="ARBA00012925"/>
    </source>
</evidence>
<dbReference type="InterPro" id="IPR036398">
    <property type="entry name" value="CA_dom_sf"/>
</dbReference>
<organism evidence="8 9">
    <name type="scientific">Lyngbya aestuarii BL J</name>
    <dbReference type="NCBI Taxonomy" id="1348334"/>
    <lineage>
        <taxon>Bacteria</taxon>
        <taxon>Bacillati</taxon>
        <taxon>Cyanobacteriota</taxon>
        <taxon>Cyanophyceae</taxon>
        <taxon>Oscillatoriophycideae</taxon>
        <taxon>Oscillatoriales</taxon>
        <taxon>Microcoleaceae</taxon>
        <taxon>Lyngbya</taxon>
    </lineage>
</organism>